<dbReference type="Proteomes" id="UP000321638">
    <property type="component" value="Unassembled WGS sequence"/>
</dbReference>
<accession>A0A5C8PCI8</accession>
<evidence type="ECO:0000256" key="5">
    <source>
        <dbReference type="ARBA" id="ARBA00023136"/>
    </source>
</evidence>
<dbReference type="OrthoDB" id="570524at2"/>
<keyword evidence="2" id="KW-0813">Transport</keyword>
<dbReference type="EMBL" id="VDUZ01000042">
    <property type="protein sequence ID" value="TXL71513.1"/>
    <property type="molecule type" value="Genomic_DNA"/>
</dbReference>
<keyword evidence="5" id="KW-0472">Membrane</keyword>
<organism evidence="6 7">
    <name type="scientific">Vineibacter terrae</name>
    <dbReference type="NCBI Taxonomy" id="2586908"/>
    <lineage>
        <taxon>Bacteria</taxon>
        <taxon>Pseudomonadati</taxon>
        <taxon>Pseudomonadota</taxon>
        <taxon>Alphaproteobacteria</taxon>
        <taxon>Hyphomicrobiales</taxon>
        <taxon>Vineibacter</taxon>
    </lineage>
</organism>
<comment type="subcellular location">
    <subcellularLocation>
        <location evidence="1">Endomembrane system</location>
    </subcellularLocation>
</comment>
<dbReference type="CDD" id="cd13553">
    <property type="entry name" value="PBP2_NrtA_CpmA_like"/>
    <property type="match status" value="1"/>
</dbReference>
<reference evidence="6 7" key="1">
    <citation type="submission" date="2019-06" db="EMBL/GenBank/DDBJ databases">
        <title>New taxonomy in bacterial strain CC-CFT640, isolated from vineyard.</title>
        <authorList>
            <person name="Lin S.-Y."/>
            <person name="Tsai C.-F."/>
            <person name="Young C.-C."/>
        </authorList>
    </citation>
    <scope>NUCLEOTIDE SEQUENCE [LARGE SCALE GENOMIC DNA]</scope>
    <source>
        <strain evidence="6 7">CC-CFT640</strain>
    </source>
</reference>
<evidence type="ECO:0000256" key="2">
    <source>
        <dbReference type="ARBA" id="ARBA00022448"/>
    </source>
</evidence>
<dbReference type="SUPFAM" id="SSF53850">
    <property type="entry name" value="Periplasmic binding protein-like II"/>
    <property type="match status" value="1"/>
</dbReference>
<evidence type="ECO:0000256" key="4">
    <source>
        <dbReference type="ARBA" id="ARBA00022519"/>
    </source>
</evidence>
<evidence type="ECO:0000313" key="6">
    <source>
        <dbReference type="EMBL" id="TXL71513.1"/>
    </source>
</evidence>
<evidence type="ECO:0000256" key="1">
    <source>
        <dbReference type="ARBA" id="ARBA00004308"/>
    </source>
</evidence>
<name>A0A5C8PCI8_9HYPH</name>
<protein>
    <submittedName>
        <fullName evidence="6">ABC transporter substrate-binding protein</fullName>
    </submittedName>
</protein>
<dbReference type="PANTHER" id="PTHR30024:SF43">
    <property type="entry name" value="BLL4572 PROTEIN"/>
    <property type="match status" value="1"/>
</dbReference>
<dbReference type="GO" id="GO:0012505">
    <property type="term" value="C:endomembrane system"/>
    <property type="evidence" value="ECO:0007669"/>
    <property type="project" value="UniProtKB-SubCell"/>
</dbReference>
<evidence type="ECO:0000313" key="7">
    <source>
        <dbReference type="Proteomes" id="UP000321638"/>
    </source>
</evidence>
<proteinExistence type="predicted"/>
<keyword evidence="7" id="KW-1185">Reference proteome</keyword>
<evidence type="ECO:0000256" key="3">
    <source>
        <dbReference type="ARBA" id="ARBA00022475"/>
    </source>
</evidence>
<dbReference type="InterPro" id="IPR044527">
    <property type="entry name" value="NrtA/CpmA_ABC-bd_dom"/>
</dbReference>
<dbReference type="RefSeq" id="WP_147850582.1">
    <property type="nucleotide sequence ID" value="NZ_VDUZ01000042.1"/>
</dbReference>
<comment type="caution">
    <text evidence="6">The sequence shown here is derived from an EMBL/GenBank/DDBJ whole genome shotgun (WGS) entry which is preliminary data.</text>
</comment>
<sequence length="429" mass="45216">MSDETRIDASGAPEKTELVLGFVPLVDAAPLVAAREKGFFAAEGLSVRLVREASWAALRDRVCSGVFDGGHMLAAIPVANAVGLGSWRVPLMAPVALNLNGNGVTVSQALWEDLVAEDATIRAGDLSVPRALARLAQRRRAQGQTPPTFGVVFPHSSHNYLLRYWLAAGGVDPDRDVRLKVVPPPQMIAHLTAGRIDGYCVGAPWNDLAEALGVGRLATSGHDIWNNAQEKVLGVTTAWAARYPATLRALLRALLLAGVWLDNPANRAEAAYWMARPDVIPVPEAVVATSLRLAAPGSLLFHHHAATFPWASRALWTLSQMRRWGQVDAEAATVGAAAAVCDPAAYRLAASDLGLAAPAADSKRDGLHAGPWSVAAGGGGAITLGADRFCDDRCFDPADIDAYLAGFGCGRPGQQDQTDHSSAREAASS</sequence>
<dbReference type="Gene3D" id="3.40.190.10">
    <property type="entry name" value="Periplasmic binding protein-like II"/>
    <property type="match status" value="2"/>
</dbReference>
<dbReference type="AlphaFoldDB" id="A0A5C8PCI8"/>
<dbReference type="PANTHER" id="PTHR30024">
    <property type="entry name" value="ALIPHATIC SULFONATES-BINDING PROTEIN-RELATED"/>
    <property type="match status" value="1"/>
</dbReference>
<keyword evidence="3" id="KW-1003">Cell membrane</keyword>
<gene>
    <name evidence="6" type="ORF">FHP25_29470</name>
</gene>
<dbReference type="Pfam" id="PF13379">
    <property type="entry name" value="NMT1_2"/>
    <property type="match status" value="1"/>
</dbReference>
<keyword evidence="4" id="KW-0997">Cell inner membrane</keyword>